<evidence type="ECO:0000313" key="1">
    <source>
        <dbReference type="EMBL" id="QHT15989.1"/>
    </source>
</evidence>
<name>A0A6C0DJ91_9ZZZZ</name>
<organism evidence="1">
    <name type="scientific">viral metagenome</name>
    <dbReference type="NCBI Taxonomy" id="1070528"/>
    <lineage>
        <taxon>unclassified sequences</taxon>
        <taxon>metagenomes</taxon>
        <taxon>organismal metagenomes</taxon>
    </lineage>
</organism>
<dbReference type="EMBL" id="MN739614">
    <property type="protein sequence ID" value="QHT15989.1"/>
    <property type="molecule type" value="Genomic_DNA"/>
</dbReference>
<accession>A0A6C0DJ91</accession>
<reference evidence="1" key="1">
    <citation type="journal article" date="2020" name="Nature">
        <title>Giant virus diversity and host interactions through global metagenomics.</title>
        <authorList>
            <person name="Schulz F."/>
            <person name="Roux S."/>
            <person name="Paez-Espino D."/>
            <person name="Jungbluth S."/>
            <person name="Walsh D.A."/>
            <person name="Denef V.J."/>
            <person name="McMahon K.D."/>
            <person name="Konstantinidis K.T."/>
            <person name="Eloe-Fadrosh E.A."/>
            <person name="Kyrpides N.C."/>
            <person name="Woyke T."/>
        </authorList>
    </citation>
    <scope>NUCLEOTIDE SEQUENCE</scope>
    <source>
        <strain evidence="1">GVMAG-M-3300023174-182</strain>
    </source>
</reference>
<protein>
    <submittedName>
        <fullName evidence="1">Uncharacterized protein</fullName>
    </submittedName>
</protein>
<dbReference type="AlphaFoldDB" id="A0A6C0DJ91"/>
<proteinExistence type="predicted"/>
<sequence length="121" mass="14254">MSNNISTQLRRTNNSKNELVFTYGFEYDEILLFTNNSNICKSIVNDNIVYCSVIIRGKSVREIAQRMKHAEANQKYYLTQIDDIASMKNIQPKWQLAIYNKYFSDCIRRIQYISISDHSKI</sequence>